<evidence type="ECO:0000313" key="4">
    <source>
        <dbReference type="Proteomes" id="UP001500730"/>
    </source>
</evidence>
<feature type="compositionally biased region" description="Low complexity" evidence="1">
    <location>
        <begin position="80"/>
        <end position="93"/>
    </location>
</feature>
<sequence length="258" mass="26730">MGSVASPEESHRDGPFRRRSRLPAARATDPEHRVVSDPDLDAEFARIVAGWDAEAPDPLPRAAAADLVTDPDTAGSNGVDADGPADGPGSPDASHPDGATGQGGPATAAPTPSKPTNPPATTNAPKPGRPAGPPNPAGPSSPPSSSGLLELPIAPTTAHVWRGSTRPRDDAGERVDDDDHFVPPSDIDLPSAETDPMFWAIVGGLVGGPLLLLYVLFFDRDGSDWWVVTALTMVVVGFVLLVLRGGSQRDPFDDGTRL</sequence>
<organism evidence="3 4">
    <name type="scientific">Terrabacter carboxydivorans</name>
    <dbReference type="NCBI Taxonomy" id="619730"/>
    <lineage>
        <taxon>Bacteria</taxon>
        <taxon>Bacillati</taxon>
        <taxon>Actinomycetota</taxon>
        <taxon>Actinomycetes</taxon>
        <taxon>Micrococcales</taxon>
        <taxon>Intrasporangiaceae</taxon>
        <taxon>Terrabacter</taxon>
    </lineage>
</organism>
<keyword evidence="4" id="KW-1185">Reference proteome</keyword>
<proteinExistence type="predicted"/>
<accession>A0ABP5Z397</accession>
<evidence type="ECO:0000313" key="3">
    <source>
        <dbReference type="EMBL" id="GAA2491585.1"/>
    </source>
</evidence>
<evidence type="ECO:0000256" key="2">
    <source>
        <dbReference type="SAM" id="Phobius"/>
    </source>
</evidence>
<dbReference type="Proteomes" id="UP001500730">
    <property type="component" value="Unassembled WGS sequence"/>
</dbReference>
<feature type="compositionally biased region" description="Pro residues" evidence="1">
    <location>
        <begin position="127"/>
        <end position="142"/>
    </location>
</feature>
<dbReference type="EMBL" id="BAAARE010000014">
    <property type="protein sequence ID" value="GAA2491585.1"/>
    <property type="molecule type" value="Genomic_DNA"/>
</dbReference>
<protein>
    <submittedName>
        <fullName evidence="3">Uncharacterized protein</fullName>
    </submittedName>
</protein>
<name>A0ABP5Z397_9MICO</name>
<reference evidence="4" key="1">
    <citation type="journal article" date="2019" name="Int. J. Syst. Evol. Microbiol.">
        <title>The Global Catalogue of Microorganisms (GCM) 10K type strain sequencing project: providing services to taxonomists for standard genome sequencing and annotation.</title>
        <authorList>
            <consortium name="The Broad Institute Genomics Platform"/>
            <consortium name="The Broad Institute Genome Sequencing Center for Infectious Disease"/>
            <person name="Wu L."/>
            <person name="Ma J."/>
        </authorList>
    </citation>
    <scope>NUCLEOTIDE SEQUENCE [LARGE SCALE GENOMIC DNA]</scope>
    <source>
        <strain evidence="4">JCM 16259</strain>
    </source>
</reference>
<keyword evidence="2" id="KW-0812">Transmembrane</keyword>
<feature type="transmembrane region" description="Helical" evidence="2">
    <location>
        <begin position="225"/>
        <end position="243"/>
    </location>
</feature>
<evidence type="ECO:0000256" key="1">
    <source>
        <dbReference type="SAM" id="MobiDB-lite"/>
    </source>
</evidence>
<comment type="caution">
    <text evidence="3">The sequence shown here is derived from an EMBL/GenBank/DDBJ whole genome shotgun (WGS) entry which is preliminary data.</text>
</comment>
<keyword evidence="2" id="KW-0472">Membrane</keyword>
<feature type="transmembrane region" description="Helical" evidence="2">
    <location>
        <begin position="197"/>
        <end position="218"/>
    </location>
</feature>
<gene>
    <name evidence="3" type="ORF">GCM10009858_32020</name>
</gene>
<keyword evidence="2" id="KW-1133">Transmembrane helix</keyword>
<feature type="region of interest" description="Disordered" evidence="1">
    <location>
        <begin position="1"/>
        <end position="188"/>
    </location>
</feature>